<comment type="caution">
    <text evidence="2">The sequence shown here is derived from an EMBL/GenBank/DDBJ whole genome shotgun (WGS) entry which is preliminary data.</text>
</comment>
<keyword evidence="3" id="KW-1185">Reference proteome</keyword>
<feature type="region of interest" description="Disordered" evidence="1">
    <location>
        <begin position="1"/>
        <end position="22"/>
    </location>
</feature>
<dbReference type="Pfam" id="PF18951">
    <property type="entry name" value="DUF5695"/>
    <property type="match status" value="2"/>
</dbReference>
<evidence type="ECO:0000313" key="2">
    <source>
        <dbReference type="EMBL" id="KAK1658005.1"/>
    </source>
</evidence>
<evidence type="ECO:0000256" key="1">
    <source>
        <dbReference type="SAM" id="MobiDB-lite"/>
    </source>
</evidence>
<evidence type="ECO:0000313" key="3">
    <source>
        <dbReference type="Proteomes" id="UP001224890"/>
    </source>
</evidence>
<dbReference type="RefSeq" id="XP_060422769.1">
    <property type="nucleotide sequence ID" value="XM_060580840.1"/>
</dbReference>
<organism evidence="2 3">
    <name type="scientific">Colletotrichum godetiae</name>
    <dbReference type="NCBI Taxonomy" id="1209918"/>
    <lineage>
        <taxon>Eukaryota</taxon>
        <taxon>Fungi</taxon>
        <taxon>Dikarya</taxon>
        <taxon>Ascomycota</taxon>
        <taxon>Pezizomycotina</taxon>
        <taxon>Sordariomycetes</taxon>
        <taxon>Hypocreomycetidae</taxon>
        <taxon>Glomerellales</taxon>
        <taxon>Glomerellaceae</taxon>
        <taxon>Colletotrichum</taxon>
        <taxon>Colletotrichum acutatum species complex</taxon>
    </lineage>
</organism>
<name>A0AAJ0ELW4_9PEZI</name>
<sequence>MPRDHHSHSPKEHPRQSITDEETMTFSRYMSCPYGDDFDFLPSDVLGNRSRNEQYHWGDITYRYRAQGDNGWIDGDSAQQRRPVKTLSQSNDVLAAADLSPTLPSGPLNMAREWLNVDGDLALRFDISNTGNSDIEIGNAMAACSLSEPYIGMDSGQIRVNSIKGTGSALVVTALTGTNSPMEAYRNLWEWGYEGSWQVLTKAWAENEWAVQKAQSWNPPSSRTLTLGSILRFGVRFSVVTEGVRGFDKAVRKTRHPTAISVPGYILPRDLPGKLFLQSDSPISSISVDPQGSLSVDPAGDAAYTLTPGVVTLTYDDGKIQTIHYYITKPASETIQTMGHFLTTEAHFTDESDPFGRTPSIITYDCQSMSMVTQDPRAWVPGLSDESGAGAYIAATVKQTIYPDADEVRILDAFVNNVVWGNIQQEDFAVRNSLVFYEPAEVPGFTYENFDWTSWTSWSKDRSHATDRAYNYVHPSAAYWSLYRVGRAYPELMGLMGETVWGMIVTDLLREGFDDEAATLEVLMKSRAEHWDSVDAPFGSEMAWDSTAQEGVYYWARYFGFKDLATRAVDTVLGFTSNYWDFDLAGKLRRLERQIHHYGSALDSQVLLSALRDDPPDSYLLRTGHGGSFAPLSSINEAGCPSAGSHSFPDTLQWDGFTADYDPGFLGMALNTGTYVAEDEQVGLVAYGGELSIDGSKVTVEPRDPVRKRVFIGPLAVLITVDAGVIEQFACDVNTRSISMTLLQLVNAPKAMNATVWMESTEVSWDISGDNVEVARGGWRVPMAQDRVNIMLSPKSV</sequence>
<reference evidence="2" key="1">
    <citation type="submission" date="2021-06" db="EMBL/GenBank/DDBJ databases">
        <title>Comparative genomics, transcriptomics and evolutionary studies reveal genomic signatures of adaptation to plant cell wall in hemibiotrophic fungi.</title>
        <authorList>
            <consortium name="DOE Joint Genome Institute"/>
            <person name="Baroncelli R."/>
            <person name="Diaz J.F."/>
            <person name="Benocci T."/>
            <person name="Peng M."/>
            <person name="Battaglia E."/>
            <person name="Haridas S."/>
            <person name="Andreopoulos W."/>
            <person name="Labutti K."/>
            <person name="Pangilinan J."/>
            <person name="Floch G.L."/>
            <person name="Makela M.R."/>
            <person name="Henrissat B."/>
            <person name="Grigoriev I.V."/>
            <person name="Crouch J.A."/>
            <person name="De Vries R.P."/>
            <person name="Sukno S.A."/>
            <person name="Thon M.R."/>
        </authorList>
    </citation>
    <scope>NUCLEOTIDE SEQUENCE</scope>
    <source>
        <strain evidence="2">CBS 193.32</strain>
    </source>
</reference>
<dbReference type="AlphaFoldDB" id="A0AAJ0ELW4"/>
<feature type="compositionally biased region" description="Basic and acidic residues" evidence="1">
    <location>
        <begin position="1"/>
        <end position="15"/>
    </location>
</feature>
<dbReference type="EMBL" id="JAHMHR010000080">
    <property type="protein sequence ID" value="KAK1658005.1"/>
    <property type="molecule type" value="Genomic_DNA"/>
</dbReference>
<gene>
    <name evidence="2" type="ORF">BDP55DRAFT_760181</name>
</gene>
<dbReference type="GeneID" id="85465366"/>
<protein>
    <submittedName>
        <fullName evidence="2">Uncharacterized protein</fullName>
    </submittedName>
</protein>
<proteinExistence type="predicted"/>
<dbReference type="InterPro" id="IPR043750">
    <property type="entry name" value="DUF5695"/>
</dbReference>
<accession>A0AAJ0ELW4</accession>
<dbReference type="Proteomes" id="UP001224890">
    <property type="component" value="Unassembled WGS sequence"/>
</dbReference>